<reference evidence="2" key="1">
    <citation type="journal article" date="2011" name="MBio">
        <title>Novel metabolic attributes of the genus Cyanothece, comprising a group of unicellular nitrogen-fixing Cyanobacteria.</title>
        <authorList>
            <person name="Bandyopadhyay A."/>
            <person name="Elvitigala T."/>
            <person name="Welsh E."/>
            <person name="Stockel J."/>
            <person name="Liberton M."/>
            <person name="Min H."/>
            <person name="Sherman L.A."/>
            <person name="Pakrasi H.B."/>
        </authorList>
    </citation>
    <scope>NUCLEOTIDE SEQUENCE [LARGE SCALE GENOMIC DNA]</scope>
    <source>
        <strain evidence="2">PCC 7822</strain>
        <plasmid evidence="2">Cy782203</plasmid>
    </source>
</reference>
<accession>E0UN89</accession>
<evidence type="ECO:0000313" key="2">
    <source>
        <dbReference type="Proteomes" id="UP000008206"/>
    </source>
</evidence>
<evidence type="ECO:0000313" key="1">
    <source>
        <dbReference type="EMBL" id="ADN18419.1"/>
    </source>
</evidence>
<dbReference type="HOGENOM" id="CLU_1097144_0_0_3"/>
<sequence length="270" mass="30482">MKIITSETGKTSVLLPTQLTQLYTRLDGGAIVNKQFDADLGEAYRSGEFDKHIVATKADLVLINPSRPNYSPVRPLTLGDFYKGELFREIFAIPVSGWILKDKQFVEKPRRDPNRLEENVLCTFLLRGRSLDEYAKMVTPFEVSLFQEYIARVKELKADYPSIESYVAAKANTIYSEKIFTFEFTYTTKGVKAHWYLTWSYRDPINDTEKELLEIGHSISTDPEICSYYLVNPVAEKGYLKAISNEAATPSVPGLRPGLAANSLPATTTK</sequence>
<proteinExistence type="predicted"/>
<dbReference type="KEGG" id="cyj:Cyan7822_6743"/>
<geneLocation type="plasmid" evidence="1 2">
    <name>Cy782203</name>
</geneLocation>
<dbReference type="OrthoDB" id="448899at2"/>
<organism evidence="1 2">
    <name type="scientific">Gloeothece verrucosa (strain PCC 7822)</name>
    <name type="common">Cyanothece sp. (strain PCC 7822)</name>
    <dbReference type="NCBI Taxonomy" id="497965"/>
    <lineage>
        <taxon>Bacteria</taxon>
        <taxon>Bacillati</taxon>
        <taxon>Cyanobacteriota</taxon>
        <taxon>Cyanophyceae</taxon>
        <taxon>Oscillatoriophycideae</taxon>
        <taxon>Chroococcales</taxon>
        <taxon>Aphanothecaceae</taxon>
        <taxon>Gloeothece</taxon>
        <taxon>Gloeothece verrucosa</taxon>
    </lineage>
</organism>
<dbReference type="EMBL" id="CP002201">
    <property type="protein sequence ID" value="ADN18419.1"/>
    <property type="molecule type" value="Genomic_DNA"/>
</dbReference>
<protein>
    <submittedName>
        <fullName evidence="1">Uncharacterized protein</fullName>
    </submittedName>
</protein>
<gene>
    <name evidence="1" type="ordered locus">Cyan7822_6743</name>
</gene>
<name>E0UN89_GLOV7</name>
<keyword evidence="2" id="KW-1185">Reference proteome</keyword>
<keyword evidence="1" id="KW-0614">Plasmid</keyword>
<dbReference type="RefSeq" id="WP_013325545.1">
    <property type="nucleotide sequence ID" value="NC_014502.1"/>
</dbReference>
<dbReference type="AlphaFoldDB" id="E0UN89"/>
<dbReference type="Proteomes" id="UP000008206">
    <property type="component" value="Plasmid Cy782203"/>
</dbReference>